<dbReference type="NCBIfam" id="TIGR00370">
    <property type="entry name" value="5-oxoprolinase subunit PxpB"/>
    <property type="match status" value="1"/>
</dbReference>
<dbReference type="InterPro" id="IPR003833">
    <property type="entry name" value="CT_C_D"/>
</dbReference>
<dbReference type="Proteomes" id="UP000000639">
    <property type="component" value="Chromosome"/>
</dbReference>
<dbReference type="Pfam" id="PF02682">
    <property type="entry name" value="CT_C_D"/>
    <property type="match status" value="1"/>
</dbReference>
<keyword evidence="3" id="KW-0067">ATP-binding</keyword>
<dbReference type="Gene3D" id="2.40.100.10">
    <property type="entry name" value="Cyclophilin-like"/>
    <property type="match status" value="1"/>
</dbReference>
<gene>
    <name evidence="5" type="ordered locus">Ping_3548</name>
</gene>
<dbReference type="InterPro" id="IPR010016">
    <property type="entry name" value="PxpB"/>
</dbReference>
<dbReference type="STRING" id="357804.Ping_3548"/>
<dbReference type="SMART" id="SM00796">
    <property type="entry name" value="AHS1"/>
    <property type="match status" value="1"/>
</dbReference>
<evidence type="ECO:0000313" key="6">
    <source>
        <dbReference type="Proteomes" id="UP000000639"/>
    </source>
</evidence>
<dbReference type="PANTHER" id="PTHR34698">
    <property type="entry name" value="5-OXOPROLINASE SUBUNIT B"/>
    <property type="match status" value="1"/>
</dbReference>
<keyword evidence="6" id="KW-1185">Reference proteome</keyword>
<evidence type="ECO:0000259" key="4">
    <source>
        <dbReference type="SMART" id="SM00796"/>
    </source>
</evidence>
<dbReference type="SUPFAM" id="SSF160467">
    <property type="entry name" value="PH0987 N-terminal domain-like"/>
    <property type="match status" value="1"/>
</dbReference>
<accession>A1T0G6</accession>
<dbReference type="GO" id="GO:0005524">
    <property type="term" value="F:ATP binding"/>
    <property type="evidence" value="ECO:0007669"/>
    <property type="project" value="UniProtKB-KW"/>
</dbReference>
<dbReference type="PANTHER" id="PTHR34698:SF2">
    <property type="entry name" value="5-OXOPROLINASE SUBUNIT B"/>
    <property type="match status" value="1"/>
</dbReference>
<keyword evidence="1" id="KW-0547">Nucleotide-binding</keyword>
<dbReference type="eggNOG" id="COG2049">
    <property type="taxonomic scope" value="Bacteria"/>
</dbReference>
<dbReference type="Gene3D" id="3.30.1360.40">
    <property type="match status" value="1"/>
</dbReference>
<evidence type="ECO:0000256" key="2">
    <source>
        <dbReference type="ARBA" id="ARBA00022801"/>
    </source>
</evidence>
<protein>
    <submittedName>
        <fullName evidence="5">Allophanate hydrolase subunit 1</fullName>
    </submittedName>
</protein>
<dbReference type="AlphaFoldDB" id="A1T0G6"/>
<dbReference type="HOGENOM" id="CLU_020207_1_0_6"/>
<organism evidence="5 6">
    <name type="scientific">Psychromonas ingrahamii (strain DSM 17664 / CCUG 51855 / 37)</name>
    <dbReference type="NCBI Taxonomy" id="357804"/>
    <lineage>
        <taxon>Bacteria</taxon>
        <taxon>Pseudomonadati</taxon>
        <taxon>Pseudomonadota</taxon>
        <taxon>Gammaproteobacteria</taxon>
        <taxon>Alteromonadales</taxon>
        <taxon>Psychromonadaceae</taxon>
        <taxon>Psychromonas</taxon>
    </lineage>
</organism>
<dbReference type="SUPFAM" id="SSF50891">
    <property type="entry name" value="Cyclophilin-like"/>
    <property type="match status" value="1"/>
</dbReference>
<feature type="domain" description="Carboxyltransferase" evidence="4">
    <location>
        <begin position="4"/>
        <end position="206"/>
    </location>
</feature>
<dbReference type="InterPro" id="IPR029000">
    <property type="entry name" value="Cyclophilin-like_dom_sf"/>
</dbReference>
<dbReference type="OrthoDB" id="9778567at2"/>
<dbReference type="GO" id="GO:0016787">
    <property type="term" value="F:hydrolase activity"/>
    <property type="evidence" value="ECO:0007669"/>
    <property type="project" value="UniProtKB-KW"/>
</dbReference>
<name>A1T0G6_PSYIN</name>
<proteinExistence type="predicted"/>
<reference evidence="5 6" key="1">
    <citation type="submission" date="2007-01" db="EMBL/GenBank/DDBJ databases">
        <title>Complete sequence of Psychromonas ingrahamii 37.</title>
        <authorList>
            <consortium name="US DOE Joint Genome Institute"/>
            <person name="Copeland A."/>
            <person name="Lucas S."/>
            <person name="Lapidus A."/>
            <person name="Barry K."/>
            <person name="Detter J.C."/>
            <person name="Glavina del Rio T."/>
            <person name="Hammon N."/>
            <person name="Israni S."/>
            <person name="Dalin E."/>
            <person name="Tice H."/>
            <person name="Pitluck S."/>
            <person name="Thompson L.S."/>
            <person name="Brettin T."/>
            <person name="Bruce D."/>
            <person name="Han C."/>
            <person name="Tapia R."/>
            <person name="Schmutz J."/>
            <person name="Larimer F."/>
            <person name="Land M."/>
            <person name="Hauser L."/>
            <person name="Kyrpides N."/>
            <person name="Ivanova N."/>
            <person name="Staley J."/>
            <person name="Richardson P."/>
        </authorList>
    </citation>
    <scope>NUCLEOTIDE SEQUENCE [LARGE SCALE GENOMIC DNA]</scope>
    <source>
        <strain evidence="5 6">37</strain>
    </source>
</reference>
<evidence type="ECO:0000256" key="1">
    <source>
        <dbReference type="ARBA" id="ARBA00022741"/>
    </source>
</evidence>
<keyword evidence="2 5" id="KW-0378">Hydrolase</keyword>
<dbReference type="RefSeq" id="WP_011771779.1">
    <property type="nucleotide sequence ID" value="NC_008709.1"/>
</dbReference>
<evidence type="ECO:0000256" key="3">
    <source>
        <dbReference type="ARBA" id="ARBA00022840"/>
    </source>
</evidence>
<evidence type="ECO:0000313" key="5">
    <source>
        <dbReference type="EMBL" id="ABM05231.1"/>
    </source>
</evidence>
<dbReference type="KEGG" id="pin:Ping_3548"/>
<dbReference type="EMBL" id="CP000510">
    <property type="protein sequence ID" value="ABM05231.1"/>
    <property type="molecule type" value="Genomic_DNA"/>
</dbReference>
<sequence length="234" mass="25759">MKSPIIKRVSETHAMIYIGDTIAPERASLIGSLCEKIHLEVADGIIEVVPSYTSIMIEFNLLKISYATLEASLIELLGSFEQKSQKSQARIIELPVYYHADVAPDLRTLAEAKNLSVQQVIDIHCQTLYTVCAIGFSPGFAFLGSVDDRIVMPRHASPRLKIPAGSVGIADRQTAVYPDDSPGGWQIIGNCPSTLFNPEKEPMMPFSVGDTVRFKSVSLEEFTRQGGQTCPDWK</sequence>